<feature type="region of interest" description="Disordered" evidence="1">
    <location>
        <begin position="42"/>
        <end position="64"/>
    </location>
</feature>
<dbReference type="EMBL" id="UYRV01018016">
    <property type="protein sequence ID" value="VDK64099.1"/>
    <property type="molecule type" value="Genomic_DNA"/>
</dbReference>
<organism evidence="2 3">
    <name type="scientific">Cylicostephanus goldi</name>
    <name type="common">Nematode worm</name>
    <dbReference type="NCBI Taxonomy" id="71465"/>
    <lineage>
        <taxon>Eukaryota</taxon>
        <taxon>Metazoa</taxon>
        <taxon>Ecdysozoa</taxon>
        <taxon>Nematoda</taxon>
        <taxon>Chromadorea</taxon>
        <taxon>Rhabditida</taxon>
        <taxon>Rhabditina</taxon>
        <taxon>Rhabditomorpha</taxon>
        <taxon>Strongyloidea</taxon>
        <taxon>Strongylidae</taxon>
        <taxon>Cylicostephanus</taxon>
    </lineage>
</organism>
<sequence length="64" mass="6630">MLSSGFSPIGVALPTVSASQPRPQLSGSIGVNKVVADAVSLEKNEEKDDGDHPAEKRVKLGEGE</sequence>
<keyword evidence="3" id="KW-1185">Reference proteome</keyword>
<evidence type="ECO:0000313" key="2">
    <source>
        <dbReference type="EMBL" id="VDK64099.1"/>
    </source>
</evidence>
<gene>
    <name evidence="2" type="ORF">CGOC_LOCUS5812</name>
</gene>
<feature type="region of interest" description="Disordered" evidence="1">
    <location>
        <begin position="1"/>
        <end position="27"/>
    </location>
</feature>
<proteinExistence type="predicted"/>
<reference evidence="2 3" key="1">
    <citation type="submission" date="2018-11" db="EMBL/GenBank/DDBJ databases">
        <authorList>
            <consortium name="Pathogen Informatics"/>
        </authorList>
    </citation>
    <scope>NUCLEOTIDE SEQUENCE [LARGE SCALE GENOMIC DNA]</scope>
</reference>
<evidence type="ECO:0000313" key="3">
    <source>
        <dbReference type="Proteomes" id="UP000271889"/>
    </source>
</evidence>
<dbReference type="OrthoDB" id="10017659at2759"/>
<dbReference type="Proteomes" id="UP000271889">
    <property type="component" value="Unassembled WGS sequence"/>
</dbReference>
<protein>
    <submittedName>
        <fullName evidence="2">Uncharacterized protein</fullName>
    </submittedName>
</protein>
<evidence type="ECO:0000256" key="1">
    <source>
        <dbReference type="SAM" id="MobiDB-lite"/>
    </source>
</evidence>
<dbReference type="AlphaFoldDB" id="A0A3P6RV49"/>
<name>A0A3P6RV49_CYLGO</name>
<feature type="compositionally biased region" description="Polar residues" evidence="1">
    <location>
        <begin position="16"/>
        <end position="27"/>
    </location>
</feature>
<accession>A0A3P6RV49</accession>